<feature type="non-terminal residue" evidence="2">
    <location>
        <position position="1"/>
    </location>
</feature>
<dbReference type="AlphaFoldDB" id="A0AAE1AGN0"/>
<accession>A0AAE1AGN0</accession>
<keyword evidence="3" id="KW-1185">Reference proteome</keyword>
<proteinExistence type="predicted"/>
<keyword evidence="1" id="KW-0812">Transmembrane</keyword>
<evidence type="ECO:0000256" key="1">
    <source>
        <dbReference type="SAM" id="Phobius"/>
    </source>
</evidence>
<sequence>FHQCLCSDNKAVCQLKVSTDSDPEVLREDMKLETDLYEPTYECILSHESGQTSITCFRMVKNYLTNFERYGKKYSASKDQNFKVDLEKSKCSLHCINIVWRNGWPDEGDFTGGILQDGNECLAQNQESSSSGLGVGLGITLPLVFILASVVGVFLWKRKTRQPSQPEALQKSDDIQGKSCQNGDDNGLGEGRCSYVDMAAPPVRGAALAVIEESDVYEAVRPTSEFVYTSLMDSEDTQAEYGNMNEVLRENSDSEDMSATYDNFGV</sequence>
<organism evidence="2 3">
    <name type="scientific">Elysia crispata</name>
    <name type="common">lettuce slug</name>
    <dbReference type="NCBI Taxonomy" id="231223"/>
    <lineage>
        <taxon>Eukaryota</taxon>
        <taxon>Metazoa</taxon>
        <taxon>Spiralia</taxon>
        <taxon>Lophotrochozoa</taxon>
        <taxon>Mollusca</taxon>
        <taxon>Gastropoda</taxon>
        <taxon>Heterobranchia</taxon>
        <taxon>Euthyneura</taxon>
        <taxon>Panpulmonata</taxon>
        <taxon>Sacoglossa</taxon>
        <taxon>Placobranchoidea</taxon>
        <taxon>Plakobranchidae</taxon>
        <taxon>Elysia</taxon>
    </lineage>
</organism>
<dbReference type="Proteomes" id="UP001283361">
    <property type="component" value="Unassembled WGS sequence"/>
</dbReference>
<gene>
    <name evidence="2" type="ORF">RRG08_065342</name>
</gene>
<evidence type="ECO:0000313" key="2">
    <source>
        <dbReference type="EMBL" id="KAK3786906.1"/>
    </source>
</evidence>
<comment type="caution">
    <text evidence="2">The sequence shown here is derived from an EMBL/GenBank/DDBJ whole genome shotgun (WGS) entry which is preliminary data.</text>
</comment>
<evidence type="ECO:0000313" key="3">
    <source>
        <dbReference type="Proteomes" id="UP001283361"/>
    </source>
</evidence>
<protein>
    <submittedName>
        <fullName evidence="2">Uncharacterized protein</fullName>
    </submittedName>
</protein>
<reference evidence="2" key="1">
    <citation type="journal article" date="2023" name="G3 (Bethesda)">
        <title>A reference genome for the long-term kleptoplast-retaining sea slug Elysia crispata morphotype clarki.</title>
        <authorList>
            <person name="Eastman K.E."/>
            <person name="Pendleton A.L."/>
            <person name="Shaikh M.A."/>
            <person name="Suttiyut T."/>
            <person name="Ogas R."/>
            <person name="Tomko P."/>
            <person name="Gavelis G."/>
            <person name="Widhalm J.R."/>
            <person name="Wisecaver J.H."/>
        </authorList>
    </citation>
    <scope>NUCLEOTIDE SEQUENCE</scope>
    <source>
        <strain evidence="2">ECLA1</strain>
    </source>
</reference>
<keyword evidence="1" id="KW-1133">Transmembrane helix</keyword>
<name>A0AAE1AGN0_9GAST</name>
<feature type="transmembrane region" description="Helical" evidence="1">
    <location>
        <begin position="133"/>
        <end position="156"/>
    </location>
</feature>
<dbReference type="EMBL" id="JAWDGP010001930">
    <property type="protein sequence ID" value="KAK3786906.1"/>
    <property type="molecule type" value="Genomic_DNA"/>
</dbReference>
<keyword evidence="1" id="KW-0472">Membrane</keyword>